<dbReference type="Gene3D" id="3.40.50.1820">
    <property type="entry name" value="alpha/beta hydrolase"/>
    <property type="match status" value="1"/>
</dbReference>
<reference evidence="1 2" key="1">
    <citation type="journal article" date="2016" name="Front. Microbiol.">
        <title>Single-Cell (Meta-)Genomics of a Dimorphic Candidatus Thiomargarita nelsonii Reveals Genomic Plasticity.</title>
        <authorList>
            <person name="Flood B.E."/>
            <person name="Fliss P."/>
            <person name="Jones D.S."/>
            <person name="Dick G.J."/>
            <person name="Jain S."/>
            <person name="Kaster A.K."/>
            <person name="Winkel M."/>
            <person name="Mussmann M."/>
            <person name="Bailey J."/>
        </authorList>
    </citation>
    <scope>NUCLEOTIDE SEQUENCE [LARGE SCALE GENOMIC DNA]</scope>
    <source>
        <strain evidence="1">Hydrate Ridge</strain>
    </source>
</reference>
<proteinExistence type="predicted"/>
<accession>A0A4E0QSF6</accession>
<protein>
    <recommendedName>
        <fullName evidence="3">Alpha/beta hydrolase</fullName>
    </recommendedName>
</protein>
<dbReference type="InterPro" id="IPR029058">
    <property type="entry name" value="AB_hydrolase_fold"/>
</dbReference>
<gene>
    <name evidence="1" type="ORF">PN36_01010</name>
</gene>
<comment type="caution">
    <text evidence="1">The sequence shown here is derived from an EMBL/GenBank/DDBJ whole genome shotgun (WGS) entry which is preliminary data.</text>
</comment>
<keyword evidence="2" id="KW-1185">Reference proteome</keyword>
<dbReference type="SUPFAM" id="SSF53474">
    <property type="entry name" value="alpha/beta-Hydrolases"/>
    <property type="match status" value="1"/>
</dbReference>
<evidence type="ECO:0000313" key="1">
    <source>
        <dbReference type="EMBL" id="TGO03709.1"/>
    </source>
</evidence>
<dbReference type="AlphaFoldDB" id="A0A4E0QSF6"/>
<dbReference type="Proteomes" id="UP000030428">
    <property type="component" value="Unassembled WGS sequence"/>
</dbReference>
<evidence type="ECO:0000313" key="2">
    <source>
        <dbReference type="Proteomes" id="UP000030428"/>
    </source>
</evidence>
<evidence type="ECO:0008006" key="3">
    <source>
        <dbReference type="Google" id="ProtNLM"/>
    </source>
</evidence>
<dbReference type="EMBL" id="JSZA02000003">
    <property type="protein sequence ID" value="TGO03709.1"/>
    <property type="molecule type" value="Genomic_DNA"/>
</dbReference>
<name>A0A4E0QSF6_9GAMM</name>
<sequence length="184" mass="20751">MENKVYLMPGRGDKLNEFLGSSLVEMGIDVYGREIVSDFARLHFPQQIEIIKNDLKNQFWYEQSNLIGDSYGAYLLLHALVELAPFPGRILLFSPVLGKAIDKENLLISIPPRSKKLLQLAEQKKFPMPSYLEIHTGAEDNGCDPLLAKKISSLSSSSKIYIVEGEGHRLNNNYLKQVLLNFLG</sequence>
<organism evidence="1 2">
    <name type="scientific">Candidatus Thiomargarita nelsonii</name>
    <dbReference type="NCBI Taxonomy" id="1003181"/>
    <lineage>
        <taxon>Bacteria</taxon>
        <taxon>Pseudomonadati</taxon>
        <taxon>Pseudomonadota</taxon>
        <taxon>Gammaproteobacteria</taxon>
        <taxon>Thiotrichales</taxon>
        <taxon>Thiotrichaceae</taxon>
        <taxon>Thiomargarita</taxon>
    </lineage>
</organism>